<feature type="compositionally biased region" description="Basic and acidic residues" evidence="1">
    <location>
        <begin position="57"/>
        <end position="68"/>
    </location>
</feature>
<name>A0ABD3GP94_9MARC</name>
<feature type="region of interest" description="Disordered" evidence="1">
    <location>
        <begin position="57"/>
        <end position="298"/>
    </location>
</feature>
<reference evidence="2 3" key="1">
    <citation type="submission" date="2024-09" db="EMBL/GenBank/DDBJ databases">
        <title>Chromosome-scale assembly of Riccia sorocarpa.</title>
        <authorList>
            <person name="Paukszto L."/>
        </authorList>
    </citation>
    <scope>NUCLEOTIDE SEQUENCE [LARGE SCALE GENOMIC DNA]</scope>
    <source>
        <strain evidence="2">LP-2024</strain>
        <tissue evidence="2">Aerial parts of the thallus</tissue>
    </source>
</reference>
<gene>
    <name evidence="2" type="ORF">R1sor_022866</name>
</gene>
<feature type="compositionally biased region" description="Acidic residues" evidence="1">
    <location>
        <begin position="147"/>
        <end position="156"/>
    </location>
</feature>
<sequence length="298" mass="32685">MGKRNPTWAEVTEQNLKRLDPFARFADIPMVEDFEAGEIEEILDGLISMTAPVEKTRIGESSCRETGRIKAPPTRNEADAKKAAAQKKAPQANGEFQVVKRKGDKPFKDPKSRPPQFVDNRFGVLKPEESEEEEEGEWMMEEHQETEAEEDEEILPEAENGPVNHDHNGSQLTVPERSIDIGGGNNQGNVGLPSGNGRNPNPSENQMDSDRNEHYTNFEDAERANARPASLLDQDSSTRLSCINGDRLLCAEGRKKPRGVGEQADESKEAARIGPSVSTGNAKKDSKNAAGRAPGKGK</sequence>
<keyword evidence="3" id="KW-1185">Reference proteome</keyword>
<evidence type="ECO:0000313" key="2">
    <source>
        <dbReference type="EMBL" id="KAL3679910.1"/>
    </source>
</evidence>
<evidence type="ECO:0000313" key="3">
    <source>
        <dbReference type="Proteomes" id="UP001633002"/>
    </source>
</evidence>
<evidence type="ECO:0000256" key="1">
    <source>
        <dbReference type="SAM" id="MobiDB-lite"/>
    </source>
</evidence>
<feature type="compositionally biased region" description="Acidic residues" evidence="1">
    <location>
        <begin position="129"/>
        <end position="139"/>
    </location>
</feature>
<feature type="compositionally biased region" description="Polar residues" evidence="1">
    <location>
        <begin position="196"/>
        <end position="206"/>
    </location>
</feature>
<protein>
    <submittedName>
        <fullName evidence="2">Uncharacterized protein</fullName>
    </submittedName>
</protein>
<organism evidence="2 3">
    <name type="scientific">Riccia sorocarpa</name>
    <dbReference type="NCBI Taxonomy" id="122646"/>
    <lineage>
        <taxon>Eukaryota</taxon>
        <taxon>Viridiplantae</taxon>
        <taxon>Streptophyta</taxon>
        <taxon>Embryophyta</taxon>
        <taxon>Marchantiophyta</taxon>
        <taxon>Marchantiopsida</taxon>
        <taxon>Marchantiidae</taxon>
        <taxon>Marchantiales</taxon>
        <taxon>Ricciaceae</taxon>
        <taxon>Riccia</taxon>
    </lineage>
</organism>
<proteinExistence type="predicted"/>
<dbReference type="Proteomes" id="UP001633002">
    <property type="component" value="Unassembled WGS sequence"/>
</dbReference>
<accession>A0ABD3GP94</accession>
<dbReference type="AlphaFoldDB" id="A0ABD3GP94"/>
<dbReference type="EMBL" id="JBJQOH010000007">
    <property type="protein sequence ID" value="KAL3679910.1"/>
    <property type="molecule type" value="Genomic_DNA"/>
</dbReference>
<feature type="compositionally biased region" description="Basic and acidic residues" evidence="1">
    <location>
        <begin position="208"/>
        <end position="225"/>
    </location>
</feature>
<comment type="caution">
    <text evidence="2">The sequence shown here is derived from an EMBL/GenBank/DDBJ whole genome shotgun (WGS) entry which is preliminary data.</text>
</comment>